<evidence type="ECO:0000313" key="5">
    <source>
        <dbReference type="RefSeq" id="XP_050939690.1"/>
    </source>
</evidence>
<dbReference type="InterPro" id="IPR037848">
    <property type="entry name" value="GEM-like"/>
</dbReference>
<gene>
    <name evidence="4 5" type="primary">LOC103499226</name>
</gene>
<dbReference type="SMART" id="SM00568">
    <property type="entry name" value="GRAM"/>
    <property type="match status" value="1"/>
</dbReference>
<evidence type="ECO:0000313" key="3">
    <source>
        <dbReference type="Proteomes" id="UP001652600"/>
    </source>
</evidence>
<keyword evidence="3" id="KW-1185">Reference proteome</keyword>
<comment type="similarity">
    <text evidence="1">Belongs to the GEM family.</text>
</comment>
<dbReference type="InterPro" id="IPR011993">
    <property type="entry name" value="PH-like_dom_sf"/>
</dbReference>
<evidence type="ECO:0000256" key="1">
    <source>
        <dbReference type="ARBA" id="ARBA00009414"/>
    </source>
</evidence>
<evidence type="ECO:0000313" key="4">
    <source>
        <dbReference type="RefSeq" id="XP_008460397.2"/>
    </source>
</evidence>
<sequence>MDTIFTMSNCLDSQENHYVQCSSASTSPNGKCLLFSTLNVFVKTPQWYLYRFFFFFCICPIDKMWEVLDRCGKRFEDCSKTVEAAADGVWNHMKLSSSVTDAAMARLHQGTKLLTEGGYKKVFQQTFGFVDGDKYLDCFACYLSTSSGPVNGTLYISTKRVAFCSAFPLCYYPSPGQPQWILYKMVIAVDQVEKINASSNPMDPSQKYIQLITWDSHEFWFMGFISYNKALKTLTNTLQRSRA</sequence>
<name>A0A1S3CCH4_CUCME</name>
<dbReference type="RefSeq" id="XP_050939690.1">
    <property type="nucleotide sequence ID" value="XM_051083733.1"/>
</dbReference>
<dbReference type="Gene3D" id="2.30.29.30">
    <property type="entry name" value="Pleckstrin-homology domain (PH domain)/Phosphotyrosine-binding domain (PTB)"/>
    <property type="match status" value="1"/>
</dbReference>
<dbReference type="Pfam" id="PF02893">
    <property type="entry name" value="GRAM"/>
    <property type="match status" value="1"/>
</dbReference>
<evidence type="ECO:0000259" key="2">
    <source>
        <dbReference type="SMART" id="SM00568"/>
    </source>
</evidence>
<protein>
    <submittedName>
        <fullName evidence="4 5">GEM-like protein 2 isoform X1</fullName>
    </submittedName>
</protein>
<organism evidence="3 4">
    <name type="scientific">Cucumis melo</name>
    <name type="common">Muskmelon</name>
    <dbReference type="NCBI Taxonomy" id="3656"/>
    <lineage>
        <taxon>Eukaryota</taxon>
        <taxon>Viridiplantae</taxon>
        <taxon>Streptophyta</taxon>
        <taxon>Embryophyta</taxon>
        <taxon>Tracheophyta</taxon>
        <taxon>Spermatophyta</taxon>
        <taxon>Magnoliopsida</taxon>
        <taxon>eudicotyledons</taxon>
        <taxon>Gunneridae</taxon>
        <taxon>Pentapetalae</taxon>
        <taxon>rosids</taxon>
        <taxon>fabids</taxon>
        <taxon>Cucurbitales</taxon>
        <taxon>Cucurbitaceae</taxon>
        <taxon>Benincaseae</taxon>
        <taxon>Cucumis</taxon>
    </lineage>
</organism>
<reference evidence="4 5" key="1">
    <citation type="submission" date="2025-05" db="UniProtKB">
        <authorList>
            <consortium name="RefSeq"/>
        </authorList>
    </citation>
    <scope>IDENTIFICATION</scope>
    <source>
        <tissue evidence="4 5">Stem</tissue>
    </source>
</reference>
<accession>A0A1S3CCH4</accession>
<dbReference type="AlphaFoldDB" id="A0A1S3CCH4"/>
<dbReference type="eggNOG" id="ENOG502QUH2">
    <property type="taxonomic scope" value="Eukaryota"/>
</dbReference>
<feature type="domain" description="GRAM" evidence="2">
    <location>
        <begin position="121"/>
        <end position="199"/>
    </location>
</feature>
<dbReference type="KEGG" id="cmo:103499226"/>
<dbReference type="Proteomes" id="UP001652600">
    <property type="component" value="Chromosome 4"/>
</dbReference>
<proteinExistence type="inferred from homology"/>
<dbReference type="GeneID" id="103499226"/>
<dbReference type="RefSeq" id="XP_008460397.2">
    <property type="nucleotide sequence ID" value="XM_008462175.3"/>
</dbReference>
<dbReference type="InterPro" id="IPR004182">
    <property type="entry name" value="GRAM"/>
</dbReference>
<dbReference type="PANTHER" id="PTHR31969">
    <property type="entry name" value="GEM-LIKE PROTEIN 2"/>
    <property type="match status" value="1"/>
</dbReference>